<feature type="chain" id="PRO_5017960102" evidence="3">
    <location>
        <begin position="17"/>
        <end position="87"/>
    </location>
</feature>
<dbReference type="EMBL" id="RJVU01056986">
    <property type="protein sequence ID" value="ROK38577.1"/>
    <property type="molecule type" value="Genomic_DNA"/>
</dbReference>
<organism evidence="4 5">
    <name type="scientific">Anabarilius grahami</name>
    <name type="common">Kanglang fish</name>
    <name type="synonym">Barilius grahami</name>
    <dbReference type="NCBI Taxonomy" id="495550"/>
    <lineage>
        <taxon>Eukaryota</taxon>
        <taxon>Metazoa</taxon>
        <taxon>Chordata</taxon>
        <taxon>Craniata</taxon>
        <taxon>Vertebrata</taxon>
        <taxon>Euteleostomi</taxon>
        <taxon>Actinopterygii</taxon>
        <taxon>Neopterygii</taxon>
        <taxon>Teleostei</taxon>
        <taxon>Ostariophysi</taxon>
        <taxon>Cypriniformes</taxon>
        <taxon>Xenocyprididae</taxon>
        <taxon>Xenocypridinae</taxon>
        <taxon>Xenocypridinae incertae sedis</taxon>
        <taxon>Anabarilius</taxon>
    </lineage>
</organism>
<feature type="region of interest" description="Disordered" evidence="2">
    <location>
        <begin position="16"/>
        <end position="37"/>
    </location>
</feature>
<feature type="coiled-coil region" evidence="1">
    <location>
        <begin position="42"/>
        <end position="71"/>
    </location>
</feature>
<dbReference type="Proteomes" id="UP000281406">
    <property type="component" value="Unassembled WGS sequence"/>
</dbReference>
<protein>
    <submittedName>
        <fullName evidence="4">Uncharacterized protein</fullName>
    </submittedName>
</protein>
<keyword evidence="1" id="KW-0175">Coiled coil</keyword>
<evidence type="ECO:0000313" key="5">
    <source>
        <dbReference type="Proteomes" id="UP000281406"/>
    </source>
</evidence>
<feature type="signal peptide" evidence="3">
    <location>
        <begin position="1"/>
        <end position="16"/>
    </location>
</feature>
<name>A0A3N0XZW5_ANAGA</name>
<reference evidence="4 5" key="1">
    <citation type="submission" date="2018-10" db="EMBL/GenBank/DDBJ databases">
        <title>Genome assembly for a Yunnan-Guizhou Plateau 3E fish, Anabarilius grahami (Regan), and its evolutionary and genetic applications.</title>
        <authorList>
            <person name="Jiang W."/>
        </authorList>
    </citation>
    <scope>NUCLEOTIDE SEQUENCE [LARGE SCALE GENOMIC DNA]</scope>
    <source>
        <strain evidence="4">AG-KIZ</strain>
        <tissue evidence="4">Muscle</tissue>
    </source>
</reference>
<dbReference type="AlphaFoldDB" id="A0A3N0XZW5"/>
<evidence type="ECO:0000256" key="3">
    <source>
        <dbReference type="SAM" id="SignalP"/>
    </source>
</evidence>
<gene>
    <name evidence="4" type="ORF">DPX16_3765</name>
</gene>
<sequence length="87" mass="9418">MMMLLLPLLPAPLAPAALSPGPAPASPAAAGGGPAPSASLLEQKLELEISLLKKQHRLLEAQVRLLQLQEEYYSQKLNMLKHRQSLE</sequence>
<evidence type="ECO:0000256" key="2">
    <source>
        <dbReference type="SAM" id="MobiDB-lite"/>
    </source>
</evidence>
<proteinExistence type="predicted"/>
<evidence type="ECO:0000256" key="1">
    <source>
        <dbReference type="SAM" id="Coils"/>
    </source>
</evidence>
<accession>A0A3N0XZW5</accession>
<keyword evidence="5" id="KW-1185">Reference proteome</keyword>
<keyword evidence="3" id="KW-0732">Signal</keyword>
<comment type="caution">
    <text evidence="4">The sequence shown here is derived from an EMBL/GenBank/DDBJ whole genome shotgun (WGS) entry which is preliminary data.</text>
</comment>
<evidence type="ECO:0000313" key="4">
    <source>
        <dbReference type="EMBL" id="ROK38577.1"/>
    </source>
</evidence>